<dbReference type="InterPro" id="IPR002869">
    <property type="entry name" value="Pyrv_flavodox_OxRed_cen"/>
</dbReference>
<dbReference type="SUPFAM" id="SSF53323">
    <property type="entry name" value="Pyruvate-ferredoxin oxidoreductase, PFOR, domain III"/>
    <property type="match status" value="1"/>
</dbReference>
<protein>
    <submittedName>
        <fullName evidence="3">Indolepyruvate oxidoreductase</fullName>
    </submittedName>
</protein>
<organism evidence="3 4">
    <name type="scientific">Alistipes finegoldii</name>
    <dbReference type="NCBI Taxonomy" id="214856"/>
    <lineage>
        <taxon>Bacteria</taxon>
        <taxon>Pseudomonadati</taxon>
        <taxon>Bacteroidota</taxon>
        <taxon>Bacteroidia</taxon>
        <taxon>Bacteroidales</taxon>
        <taxon>Rikenellaceae</taxon>
        <taxon>Alistipes</taxon>
    </lineage>
</organism>
<dbReference type="PANTHER" id="PTHR43854:SF1">
    <property type="entry name" value="INDOLEPYRUVATE OXIDOREDUCTASE SUBUNIT IORB"/>
    <property type="match status" value="1"/>
</dbReference>
<dbReference type="AlphaFoldDB" id="A0AA37NQX5"/>
<evidence type="ECO:0000313" key="3">
    <source>
        <dbReference type="EMBL" id="GKI18297.1"/>
    </source>
</evidence>
<gene>
    <name evidence="3" type="ORF">CE91St16_12050</name>
</gene>
<keyword evidence="1" id="KW-0560">Oxidoreductase</keyword>
<dbReference type="EMBL" id="BQOL01000001">
    <property type="protein sequence ID" value="GKI18297.1"/>
    <property type="molecule type" value="Genomic_DNA"/>
</dbReference>
<sequence>MKKDIILSGVGGQGILSIATVIGKAALDAGLSIKQAEVHGMSQRGGDVQSNLRIASGEIASDLIARGVADIIISLEPMEALRYLPWLSKEGWVITNTAPLINIPNYPEAEALRRELDALPHVVALDVDAIAKSAASPRAANIVLLGAAAPFLGIDAEKLEAGIRAIFARKGQEIVEMNLAAFRAGYQYAQKQTE</sequence>
<dbReference type="InterPro" id="IPR019752">
    <property type="entry name" value="Pyrv/ketoisovalerate_OxRed_cat"/>
</dbReference>
<evidence type="ECO:0000256" key="1">
    <source>
        <dbReference type="ARBA" id="ARBA00023002"/>
    </source>
</evidence>
<dbReference type="PANTHER" id="PTHR43854">
    <property type="entry name" value="INDOLEPYRUVATE OXIDOREDUCTASE SUBUNIT IORB"/>
    <property type="match status" value="1"/>
</dbReference>
<accession>A0AA37NQX5</accession>
<dbReference type="InterPro" id="IPR052198">
    <property type="entry name" value="IorB_Oxidoreductase"/>
</dbReference>
<dbReference type="OMA" id="FTNARPI"/>
<feature type="domain" description="Pyruvate/ketoisovalerate oxidoreductase catalytic" evidence="2">
    <location>
        <begin position="11"/>
        <end position="187"/>
    </location>
</feature>
<reference evidence="3" key="1">
    <citation type="submission" date="2022-01" db="EMBL/GenBank/DDBJ databases">
        <title>Novel bile acid biosynthetic pathways are enriched in the microbiome of centenarians.</title>
        <authorList>
            <person name="Sato Y."/>
            <person name="Atarashi K."/>
            <person name="Plichta R.D."/>
            <person name="Arai Y."/>
            <person name="Sasajima S."/>
            <person name="Kearney M.S."/>
            <person name="Suda W."/>
            <person name="Takeshita K."/>
            <person name="Sasaki T."/>
            <person name="Okamoto S."/>
            <person name="Skelly N.A."/>
            <person name="Okamura Y."/>
            <person name="Vlamakis H."/>
            <person name="Li Y."/>
            <person name="Tanoue T."/>
            <person name="Takei H."/>
            <person name="Nittono H."/>
            <person name="Narushima S."/>
            <person name="Irie J."/>
            <person name="Itoh H."/>
            <person name="Moriya K."/>
            <person name="Sugiura Y."/>
            <person name="Suematsu M."/>
            <person name="Moritoki N."/>
            <person name="Shibata S."/>
            <person name="Littman R.D."/>
            <person name="Fischbach A.M."/>
            <person name="Uwamino Y."/>
            <person name="Inoue T."/>
            <person name="Honda A."/>
            <person name="Hattori M."/>
            <person name="Murai T."/>
            <person name="Xavier J.R."/>
            <person name="Hirose N."/>
            <person name="Honda K."/>
        </authorList>
    </citation>
    <scope>NUCLEOTIDE SEQUENCE</scope>
    <source>
        <strain evidence="3">CE91-St16</strain>
    </source>
</reference>
<dbReference type="NCBIfam" id="NF005324">
    <property type="entry name" value="PRK06853.1-4"/>
    <property type="match status" value="1"/>
</dbReference>
<comment type="caution">
    <text evidence="3">The sequence shown here is derived from an EMBL/GenBank/DDBJ whole genome shotgun (WGS) entry which is preliminary data.</text>
</comment>
<dbReference type="RefSeq" id="WP_014774642.1">
    <property type="nucleotide sequence ID" value="NZ_AP025581.1"/>
</dbReference>
<evidence type="ECO:0000259" key="2">
    <source>
        <dbReference type="Pfam" id="PF01558"/>
    </source>
</evidence>
<dbReference type="Proteomes" id="UP001055105">
    <property type="component" value="Unassembled WGS sequence"/>
</dbReference>
<evidence type="ECO:0000313" key="4">
    <source>
        <dbReference type="Proteomes" id="UP001055105"/>
    </source>
</evidence>
<name>A0AA37NQX5_9BACT</name>
<dbReference type="Pfam" id="PF01558">
    <property type="entry name" value="POR"/>
    <property type="match status" value="1"/>
</dbReference>
<dbReference type="Gene3D" id="3.40.920.10">
    <property type="entry name" value="Pyruvate-ferredoxin oxidoreductase, PFOR, domain III"/>
    <property type="match status" value="1"/>
</dbReference>
<dbReference type="GO" id="GO:0016903">
    <property type="term" value="F:oxidoreductase activity, acting on the aldehyde or oxo group of donors"/>
    <property type="evidence" value="ECO:0007669"/>
    <property type="project" value="InterPro"/>
</dbReference>
<proteinExistence type="predicted"/>